<dbReference type="PANTHER" id="PTHR34985">
    <property type="entry name" value="SLR0554 PROTEIN"/>
    <property type="match status" value="1"/>
</dbReference>
<dbReference type="Proteomes" id="UP000477980">
    <property type="component" value="Unassembled WGS sequence"/>
</dbReference>
<proteinExistence type="predicted"/>
<dbReference type="AlphaFoldDB" id="A0A6G1VJY8"/>
<gene>
    <name evidence="3" type="ORF">F7D25_04835</name>
</gene>
<dbReference type="Pfam" id="PF08800">
    <property type="entry name" value="BT4734-like_N"/>
    <property type="match status" value="1"/>
</dbReference>
<reference evidence="3 4" key="1">
    <citation type="submission" date="2019-09" db="EMBL/GenBank/DDBJ databases">
        <title>Distinct polysaccharide growth profiles of human intestinal Prevotella copri isolates.</title>
        <authorList>
            <person name="Fehlner-Peach H."/>
            <person name="Magnabosco C."/>
            <person name="Raghavan V."/>
            <person name="Scher J.U."/>
            <person name="Tett A."/>
            <person name="Cox L.M."/>
            <person name="Gottsegen C."/>
            <person name="Watters A."/>
            <person name="Wiltshire- Gordon J.D."/>
            <person name="Segata N."/>
            <person name="Bonneau R."/>
            <person name="Littman D.R."/>
        </authorList>
    </citation>
    <scope>NUCLEOTIDE SEQUENCE [LARGE SCALE GENOMIC DNA]</scope>
    <source>
        <strain evidence="4">iAA917</strain>
    </source>
</reference>
<dbReference type="InterPro" id="IPR007936">
    <property type="entry name" value="VapE-like_dom"/>
</dbReference>
<dbReference type="EMBL" id="VZAH01000047">
    <property type="protein sequence ID" value="MQP13749.1"/>
    <property type="molecule type" value="Genomic_DNA"/>
</dbReference>
<organism evidence="3 4">
    <name type="scientific">Segatella copri</name>
    <dbReference type="NCBI Taxonomy" id="165179"/>
    <lineage>
        <taxon>Bacteria</taxon>
        <taxon>Pseudomonadati</taxon>
        <taxon>Bacteroidota</taxon>
        <taxon>Bacteroidia</taxon>
        <taxon>Bacteroidales</taxon>
        <taxon>Prevotellaceae</taxon>
        <taxon>Segatella</taxon>
    </lineage>
</organism>
<dbReference type="PANTHER" id="PTHR34985:SF1">
    <property type="entry name" value="SLR0554 PROTEIN"/>
    <property type="match status" value="1"/>
</dbReference>
<dbReference type="InterPro" id="IPR014907">
    <property type="entry name" value="BT4734-like_N"/>
</dbReference>
<protein>
    <submittedName>
        <fullName evidence="3">Uncharacterized protein</fullName>
    </submittedName>
</protein>
<feature type="domain" description="Virulence-associated protein E-like" evidence="1">
    <location>
        <begin position="424"/>
        <end position="614"/>
    </location>
</feature>
<dbReference type="OrthoDB" id="9801888at2"/>
<sequence length="708" mass="81016">MIKMKQLVSQFANMTSKTPIQGDLESLVSFMKTDERLKFLTQSYRQTGKKTFKADAPLFAPACHLEGGKGQDNIRELTHLSLVDFDELFPEVPPDITALNALKQKLCADPHTLLCYITMSGNGIRVIYPYLGDDYPAAFAKGNDYYQQLIGKKADFQCKNVNRLSGLAYDPDAYYNSDAISFSAEEISLFHTETTKKNQKQKKLEHINTYYEQIIKPKLDNDKIIYQPNKHNNYVMRVGYMLARKRYAHANVLEWALQKYPEYDGVEQVIKSCYDNTPGASRKASGGGGGGGGNGGSDNRFASVEEIRNFLDGHTRLRYNLITQRYEFLEIPEGASLSSDKPPRWQILLDRHVNSLWTKMSLTVKVNKLDMRNVIESDYTPVFNPFEDYFAHLPPWKEGDKDYIAELAATVKVKDTDSSVLSFEECLKKWLVGMIAGWLDSEAVNNVILVYIGRQGANKTTWFNHLLPPELKQYFYTKTNAKRMTKDDLIALSQYALICCEELDTMSASEMNQLKAAVTMQYINERAAYAHYAEQRKHINSFCGTGNNPEFLNDPTGTRRWLPFEVESIVSPRQHPFNHPGIYAQAYALYKSGYRYWFTDEEIERQNRHNSKFETPRLEQELVDLYFRKPSEGENGEFVSVARAMQIIGCNITQKLSSQKTGRAFSDLGFKRFRNTRCRGFIAIIRTAEEIRNYQISLGIDASSNLPF</sequence>
<dbReference type="Pfam" id="PF05272">
    <property type="entry name" value="VapE-like_dom"/>
    <property type="match status" value="1"/>
</dbReference>
<accession>A0A6G1VJY8</accession>
<evidence type="ECO:0000259" key="2">
    <source>
        <dbReference type="Pfam" id="PF08800"/>
    </source>
</evidence>
<comment type="caution">
    <text evidence="3">The sequence shown here is derived from an EMBL/GenBank/DDBJ whole genome shotgun (WGS) entry which is preliminary data.</text>
</comment>
<evidence type="ECO:0000313" key="4">
    <source>
        <dbReference type="Proteomes" id="UP000477980"/>
    </source>
</evidence>
<feature type="domain" description="BT4734-like N-terminal" evidence="2">
    <location>
        <begin position="52"/>
        <end position="175"/>
    </location>
</feature>
<evidence type="ECO:0000259" key="1">
    <source>
        <dbReference type="Pfam" id="PF05272"/>
    </source>
</evidence>
<evidence type="ECO:0000313" key="3">
    <source>
        <dbReference type="EMBL" id="MQP13749.1"/>
    </source>
</evidence>
<name>A0A6G1VJY8_9BACT</name>